<sequence>MQAPGFVDEVPNYRDDSLWPPWLTTPSTRRNHHLAPVTGLPPRALEQIFLYACDTYNLEEAMPSSWVERARDVMMAPIILSHVCTRWRNIANTTPRLWRNIVVSLSPTIPIHTGSMVGDFINKSNPYTINICFFVTNGPAKYSALDAEVDLLTGHECCLHPFREGVEYPWEDKRALCWPESIRHTAFNETSMQAIHSAAKFSKRWERAHFAGSMANYEKFLVHLRRPLYLPNLSSLGIHCGVDAGLDGGTFFLFEYAYSLRSLRMSNANFSEYVFPWTLLQRVHLAGTHSDEILDIAAHCPYLENFVVDDPWTDSTEPPVRQVVLQHLKSFSLTSYTGEVGGAHMHVIDNLVAPSILRITLSDPQCNAHIRPLQNLERLLQRSSACDTLQFLHLTLTPIEKDLIELLRITNCLVTLHIDRDPTAINLPPATGFFANLCNAETPLLPRLRTLSISGMDFTMEDLIFMLQARSRLGSGQVQPLKDVHSHLPNMGKFSNTLQTAALRSLRESGVAIRLNEAGAGHCGCVGC</sequence>
<comment type="caution">
    <text evidence="1">The sequence shown here is derived from an EMBL/GenBank/DDBJ whole genome shotgun (WGS) entry which is preliminary data.</text>
</comment>
<evidence type="ECO:0000313" key="1">
    <source>
        <dbReference type="EMBL" id="KAF9443828.1"/>
    </source>
</evidence>
<proteinExistence type="predicted"/>
<dbReference type="InterPro" id="IPR036047">
    <property type="entry name" value="F-box-like_dom_sf"/>
</dbReference>
<gene>
    <name evidence="1" type="ORF">P691DRAFT_778642</name>
</gene>
<organism evidence="1 2">
    <name type="scientific">Macrolepiota fuliginosa MF-IS2</name>
    <dbReference type="NCBI Taxonomy" id="1400762"/>
    <lineage>
        <taxon>Eukaryota</taxon>
        <taxon>Fungi</taxon>
        <taxon>Dikarya</taxon>
        <taxon>Basidiomycota</taxon>
        <taxon>Agaricomycotina</taxon>
        <taxon>Agaricomycetes</taxon>
        <taxon>Agaricomycetidae</taxon>
        <taxon>Agaricales</taxon>
        <taxon>Agaricineae</taxon>
        <taxon>Agaricaceae</taxon>
        <taxon>Macrolepiota</taxon>
    </lineage>
</organism>
<name>A0A9P6BZX0_9AGAR</name>
<dbReference type="EMBL" id="MU151430">
    <property type="protein sequence ID" value="KAF9443828.1"/>
    <property type="molecule type" value="Genomic_DNA"/>
</dbReference>
<protein>
    <recommendedName>
        <fullName evidence="3">F-box domain-containing protein</fullName>
    </recommendedName>
</protein>
<dbReference type="SUPFAM" id="SSF52047">
    <property type="entry name" value="RNI-like"/>
    <property type="match status" value="1"/>
</dbReference>
<dbReference type="AlphaFoldDB" id="A0A9P6BZX0"/>
<evidence type="ECO:0000313" key="2">
    <source>
        <dbReference type="Proteomes" id="UP000807342"/>
    </source>
</evidence>
<keyword evidence="2" id="KW-1185">Reference proteome</keyword>
<dbReference type="InterPro" id="IPR032675">
    <property type="entry name" value="LRR_dom_sf"/>
</dbReference>
<dbReference type="Gene3D" id="3.80.10.10">
    <property type="entry name" value="Ribonuclease Inhibitor"/>
    <property type="match status" value="1"/>
</dbReference>
<reference evidence="1" key="1">
    <citation type="submission" date="2020-11" db="EMBL/GenBank/DDBJ databases">
        <authorList>
            <consortium name="DOE Joint Genome Institute"/>
            <person name="Ahrendt S."/>
            <person name="Riley R."/>
            <person name="Andreopoulos W."/>
            <person name="Labutti K."/>
            <person name="Pangilinan J."/>
            <person name="Ruiz-Duenas F.J."/>
            <person name="Barrasa J.M."/>
            <person name="Sanchez-Garcia M."/>
            <person name="Camarero S."/>
            <person name="Miyauchi S."/>
            <person name="Serrano A."/>
            <person name="Linde D."/>
            <person name="Babiker R."/>
            <person name="Drula E."/>
            <person name="Ayuso-Fernandez I."/>
            <person name="Pacheco R."/>
            <person name="Padilla G."/>
            <person name="Ferreira P."/>
            <person name="Barriuso J."/>
            <person name="Kellner H."/>
            <person name="Castanera R."/>
            <person name="Alfaro M."/>
            <person name="Ramirez L."/>
            <person name="Pisabarro A.G."/>
            <person name="Kuo A."/>
            <person name="Tritt A."/>
            <person name="Lipzen A."/>
            <person name="He G."/>
            <person name="Yan M."/>
            <person name="Ng V."/>
            <person name="Cullen D."/>
            <person name="Martin F."/>
            <person name="Rosso M.-N."/>
            <person name="Henrissat B."/>
            <person name="Hibbett D."/>
            <person name="Martinez A.T."/>
            <person name="Grigoriev I.V."/>
        </authorList>
    </citation>
    <scope>NUCLEOTIDE SEQUENCE</scope>
    <source>
        <strain evidence="1">MF-IS2</strain>
    </source>
</reference>
<dbReference type="Proteomes" id="UP000807342">
    <property type="component" value="Unassembled WGS sequence"/>
</dbReference>
<dbReference type="SUPFAM" id="SSF81383">
    <property type="entry name" value="F-box domain"/>
    <property type="match status" value="1"/>
</dbReference>
<dbReference type="OrthoDB" id="3139399at2759"/>
<dbReference type="Gene3D" id="1.20.1280.50">
    <property type="match status" value="1"/>
</dbReference>
<accession>A0A9P6BZX0</accession>
<evidence type="ECO:0008006" key="3">
    <source>
        <dbReference type="Google" id="ProtNLM"/>
    </source>
</evidence>